<name>A0A9P8V9R3_9PEZI</name>
<sequence>MDDDLAYAWPAWKFGMKRGDLFTTLHDRYNTFSSTIQDPEAFHHDVYEIASDARTEDEFHRLLADRRQQRVDELNDCLQSAACEIIANPKLIGTDQWSYALQLFRTRSLDSLVRYFASYLPEGYLDRHSFHDAASTVSSFADGYSEQSESTDLSSVGDVDDVPSLFPDDDEETPAAVPTTREPLRRITTSFKTSTVSNLDVPLSPRSMTSHEDESSPSSPSSSDDHHDYIRRFTPARSMSFSGSESDGFGRRHLSDDEASNSDGHESIATSVSDLHKEFSTRSEHIPQLDCGVEDEYEDFSTAQLPFDMFDTIDTVIDSIESETPTPRPDHSISSFISPSTYLDADLTPSSRRRTSPLRDHASKHYRNTPKSSTLTPATIQMGSRRSPEEASSRISKPLPDTTRTRTTRGRRRALD</sequence>
<accession>A0A9P8V9R3</accession>
<dbReference type="EMBL" id="JAGSXJ010000015">
    <property type="protein sequence ID" value="KAH6685454.1"/>
    <property type="molecule type" value="Genomic_DNA"/>
</dbReference>
<comment type="caution">
    <text evidence="2">The sequence shown here is derived from an EMBL/GenBank/DDBJ whole genome shotgun (WGS) entry which is preliminary data.</text>
</comment>
<feature type="compositionally biased region" description="Polar residues" evidence="1">
    <location>
        <begin position="143"/>
        <end position="154"/>
    </location>
</feature>
<dbReference type="Proteomes" id="UP000770015">
    <property type="component" value="Unassembled WGS sequence"/>
</dbReference>
<dbReference type="AlphaFoldDB" id="A0A9P8V9R3"/>
<feature type="compositionally biased region" description="Polar residues" evidence="1">
    <location>
        <begin position="369"/>
        <end position="384"/>
    </location>
</feature>
<evidence type="ECO:0000313" key="3">
    <source>
        <dbReference type="Proteomes" id="UP000770015"/>
    </source>
</evidence>
<proteinExistence type="predicted"/>
<keyword evidence="3" id="KW-1185">Reference proteome</keyword>
<feature type="compositionally biased region" description="Polar residues" evidence="1">
    <location>
        <begin position="332"/>
        <end position="341"/>
    </location>
</feature>
<evidence type="ECO:0000256" key="1">
    <source>
        <dbReference type="SAM" id="MobiDB-lite"/>
    </source>
</evidence>
<protein>
    <submittedName>
        <fullName evidence="2">Uncharacterized protein</fullName>
    </submittedName>
</protein>
<evidence type="ECO:0000313" key="2">
    <source>
        <dbReference type="EMBL" id="KAH6685454.1"/>
    </source>
</evidence>
<feature type="compositionally biased region" description="Polar residues" evidence="1">
    <location>
        <begin position="187"/>
        <end position="198"/>
    </location>
</feature>
<reference evidence="2" key="1">
    <citation type="journal article" date="2021" name="Nat. Commun.">
        <title>Genetic determinants of endophytism in the Arabidopsis root mycobiome.</title>
        <authorList>
            <person name="Mesny F."/>
            <person name="Miyauchi S."/>
            <person name="Thiergart T."/>
            <person name="Pickel B."/>
            <person name="Atanasova L."/>
            <person name="Karlsson M."/>
            <person name="Huettel B."/>
            <person name="Barry K.W."/>
            <person name="Haridas S."/>
            <person name="Chen C."/>
            <person name="Bauer D."/>
            <person name="Andreopoulos W."/>
            <person name="Pangilinan J."/>
            <person name="LaButti K."/>
            <person name="Riley R."/>
            <person name="Lipzen A."/>
            <person name="Clum A."/>
            <person name="Drula E."/>
            <person name="Henrissat B."/>
            <person name="Kohler A."/>
            <person name="Grigoriev I.V."/>
            <person name="Martin F.M."/>
            <person name="Hacquard S."/>
        </authorList>
    </citation>
    <scope>NUCLEOTIDE SEQUENCE</scope>
    <source>
        <strain evidence="2">MPI-SDFR-AT-0117</strain>
    </source>
</reference>
<feature type="region of interest" description="Disordered" evidence="1">
    <location>
        <begin position="143"/>
        <end position="266"/>
    </location>
</feature>
<dbReference type="OrthoDB" id="4366798at2759"/>
<feature type="compositionally biased region" description="Basic residues" evidence="1">
    <location>
        <begin position="406"/>
        <end position="416"/>
    </location>
</feature>
<organism evidence="2 3">
    <name type="scientific">Plectosphaerella plurivora</name>
    <dbReference type="NCBI Taxonomy" id="936078"/>
    <lineage>
        <taxon>Eukaryota</taxon>
        <taxon>Fungi</taxon>
        <taxon>Dikarya</taxon>
        <taxon>Ascomycota</taxon>
        <taxon>Pezizomycotina</taxon>
        <taxon>Sordariomycetes</taxon>
        <taxon>Hypocreomycetidae</taxon>
        <taxon>Glomerellales</taxon>
        <taxon>Plectosphaerellaceae</taxon>
        <taxon>Plectosphaerella</taxon>
    </lineage>
</organism>
<gene>
    <name evidence="2" type="ORF">F5X68DRAFT_262689</name>
</gene>
<feature type="region of interest" description="Disordered" evidence="1">
    <location>
        <begin position="321"/>
        <end position="416"/>
    </location>
</feature>